<evidence type="ECO:0000256" key="1">
    <source>
        <dbReference type="SAM" id="Phobius"/>
    </source>
</evidence>
<keyword evidence="3" id="KW-1185">Reference proteome</keyword>
<keyword evidence="1" id="KW-0472">Membrane</keyword>
<evidence type="ECO:0000313" key="2">
    <source>
        <dbReference type="EMBL" id="TCI06744.1"/>
    </source>
</evidence>
<protein>
    <recommendedName>
        <fullName evidence="4">DUF3619 family protein</fullName>
    </recommendedName>
</protein>
<accession>A0A4R0YF07</accession>
<evidence type="ECO:0008006" key="4">
    <source>
        <dbReference type="Google" id="ProtNLM"/>
    </source>
</evidence>
<evidence type="ECO:0000313" key="3">
    <source>
        <dbReference type="Proteomes" id="UP000291822"/>
    </source>
</evidence>
<gene>
    <name evidence="2" type="ORF">EZM97_29360</name>
</gene>
<sequence length="128" mass="13692">MNAPDNDLERRARELYREAAHRIDPATAARLRAARRTALDQSDRPSLAQRLLQLLLPAGAFAAIALAALMLSSPVERPLGSPAGLRSAVATDADGDLPPDAAAADPALYQNMEFYGWLAKNGESQASR</sequence>
<keyword evidence="1" id="KW-0812">Transmembrane</keyword>
<reference evidence="2 3" key="1">
    <citation type="submission" date="2019-02" db="EMBL/GenBank/DDBJ databases">
        <title>Dyella amyloliquefaciens sp. nov., isolated from forest soil.</title>
        <authorList>
            <person name="Gao Z.-H."/>
            <person name="Qiu L.-H."/>
        </authorList>
    </citation>
    <scope>NUCLEOTIDE SEQUENCE [LARGE SCALE GENOMIC DNA]</scope>
    <source>
        <strain evidence="2 3">KACC 12747</strain>
    </source>
</reference>
<keyword evidence="1" id="KW-1133">Transmembrane helix</keyword>
<organism evidence="2 3">
    <name type="scientific">Dyella soli</name>
    <dbReference type="NCBI Taxonomy" id="522319"/>
    <lineage>
        <taxon>Bacteria</taxon>
        <taxon>Pseudomonadati</taxon>
        <taxon>Pseudomonadota</taxon>
        <taxon>Gammaproteobacteria</taxon>
        <taxon>Lysobacterales</taxon>
        <taxon>Rhodanobacteraceae</taxon>
        <taxon>Dyella</taxon>
    </lineage>
</organism>
<proteinExistence type="predicted"/>
<dbReference type="Proteomes" id="UP000291822">
    <property type="component" value="Unassembled WGS sequence"/>
</dbReference>
<comment type="caution">
    <text evidence="2">The sequence shown here is derived from an EMBL/GenBank/DDBJ whole genome shotgun (WGS) entry which is preliminary data.</text>
</comment>
<dbReference type="EMBL" id="SJTG01000005">
    <property type="protein sequence ID" value="TCI06744.1"/>
    <property type="molecule type" value="Genomic_DNA"/>
</dbReference>
<dbReference type="AlphaFoldDB" id="A0A4R0YF07"/>
<feature type="transmembrane region" description="Helical" evidence="1">
    <location>
        <begin position="51"/>
        <end position="71"/>
    </location>
</feature>
<name>A0A4R0YF07_9GAMM</name>
<dbReference type="RefSeq" id="WP_131411476.1">
    <property type="nucleotide sequence ID" value="NZ_SJTG01000005.1"/>
</dbReference>